<dbReference type="Gene3D" id="1.10.3720.10">
    <property type="entry name" value="MetI-like"/>
    <property type="match status" value="1"/>
</dbReference>
<dbReference type="AlphaFoldDB" id="A0A927LXP2"/>
<evidence type="ECO:0000256" key="2">
    <source>
        <dbReference type="ARBA" id="ARBA00022448"/>
    </source>
</evidence>
<dbReference type="PANTHER" id="PTHR32243:SF18">
    <property type="entry name" value="INNER MEMBRANE ABC TRANSPORTER PERMEASE PROTEIN YCJP"/>
    <property type="match status" value="1"/>
</dbReference>
<protein>
    <submittedName>
        <fullName evidence="9">Multiple sugar transport system permease protein</fullName>
    </submittedName>
</protein>
<evidence type="ECO:0000256" key="6">
    <source>
        <dbReference type="ARBA" id="ARBA00023136"/>
    </source>
</evidence>
<keyword evidence="2 7" id="KW-0813">Transport</keyword>
<evidence type="ECO:0000313" key="9">
    <source>
        <dbReference type="EMBL" id="MBE1484417.1"/>
    </source>
</evidence>
<evidence type="ECO:0000256" key="4">
    <source>
        <dbReference type="ARBA" id="ARBA00022692"/>
    </source>
</evidence>
<evidence type="ECO:0000256" key="3">
    <source>
        <dbReference type="ARBA" id="ARBA00022475"/>
    </source>
</evidence>
<name>A0A927LXP2_9ACTN</name>
<dbReference type="RefSeq" id="WP_318782949.1">
    <property type="nucleotide sequence ID" value="NZ_JADBEB010000001.1"/>
</dbReference>
<feature type="transmembrane region" description="Helical" evidence="7">
    <location>
        <begin position="69"/>
        <end position="93"/>
    </location>
</feature>
<feature type="transmembrane region" description="Helical" evidence="7">
    <location>
        <begin position="144"/>
        <end position="167"/>
    </location>
</feature>
<feature type="transmembrane region" description="Helical" evidence="7">
    <location>
        <begin position="244"/>
        <end position="266"/>
    </location>
</feature>
<organism evidence="9 10">
    <name type="scientific">Plantactinospora soyae</name>
    <dbReference type="NCBI Taxonomy" id="1544732"/>
    <lineage>
        <taxon>Bacteria</taxon>
        <taxon>Bacillati</taxon>
        <taxon>Actinomycetota</taxon>
        <taxon>Actinomycetes</taxon>
        <taxon>Micromonosporales</taxon>
        <taxon>Micromonosporaceae</taxon>
        <taxon>Plantactinospora</taxon>
    </lineage>
</organism>
<keyword evidence="4 7" id="KW-0812">Transmembrane</keyword>
<feature type="transmembrane region" description="Helical" evidence="7">
    <location>
        <begin position="188"/>
        <end position="210"/>
    </location>
</feature>
<dbReference type="PROSITE" id="PS50928">
    <property type="entry name" value="ABC_TM1"/>
    <property type="match status" value="1"/>
</dbReference>
<evidence type="ECO:0000256" key="1">
    <source>
        <dbReference type="ARBA" id="ARBA00004651"/>
    </source>
</evidence>
<dbReference type="SUPFAM" id="SSF161098">
    <property type="entry name" value="MetI-like"/>
    <property type="match status" value="1"/>
</dbReference>
<feature type="transmembrane region" description="Helical" evidence="7">
    <location>
        <begin position="105"/>
        <end position="132"/>
    </location>
</feature>
<dbReference type="GO" id="GO:0055085">
    <property type="term" value="P:transmembrane transport"/>
    <property type="evidence" value="ECO:0007669"/>
    <property type="project" value="InterPro"/>
</dbReference>
<feature type="domain" description="ABC transmembrane type-1" evidence="8">
    <location>
        <begin position="70"/>
        <end position="266"/>
    </location>
</feature>
<comment type="similarity">
    <text evidence="7">Belongs to the binding-protein-dependent transport system permease family.</text>
</comment>
<keyword evidence="5 7" id="KW-1133">Transmembrane helix</keyword>
<comment type="subcellular location">
    <subcellularLocation>
        <location evidence="1 7">Cell membrane</location>
        <topology evidence="1 7">Multi-pass membrane protein</topology>
    </subcellularLocation>
</comment>
<sequence>MLFEPRWFRWVRWVGLTFFAGLVLLPLYVMATSAAKPLRDVQSDFRWIPSGLTLRPFADIWRTIPLGRYFVNSVIVASTAALLSVVVAVFAAYAISRFRFPGRGLFSVTVLSTQMFPGILFLLPLFLIYVNIDQLTGITLYGSRFGLVITYLTFSLPFSIWMLVGYFNSIPRELDEAALVDGAGPVGALLRVVVPVALPGIVAVAIYAFVTAWSEVLFASIMTTEQSRTLPVGLQLYSTQAGVYWNQVMAASLVVSVPVAAGFLMLQRFLVQGLTAGAVK</sequence>
<gene>
    <name evidence="9" type="ORF">H4W31_000055</name>
</gene>
<keyword evidence="9" id="KW-0762">Sugar transport</keyword>
<accession>A0A927LXP2</accession>
<keyword evidence="3" id="KW-1003">Cell membrane</keyword>
<dbReference type="PANTHER" id="PTHR32243">
    <property type="entry name" value="MALTOSE TRANSPORT SYSTEM PERMEASE-RELATED"/>
    <property type="match status" value="1"/>
</dbReference>
<dbReference type="InterPro" id="IPR035906">
    <property type="entry name" value="MetI-like_sf"/>
</dbReference>
<evidence type="ECO:0000256" key="5">
    <source>
        <dbReference type="ARBA" id="ARBA00022989"/>
    </source>
</evidence>
<dbReference type="Pfam" id="PF00528">
    <property type="entry name" value="BPD_transp_1"/>
    <property type="match status" value="1"/>
</dbReference>
<keyword evidence="6 7" id="KW-0472">Membrane</keyword>
<dbReference type="InterPro" id="IPR000515">
    <property type="entry name" value="MetI-like"/>
</dbReference>
<reference evidence="9" key="1">
    <citation type="submission" date="2020-10" db="EMBL/GenBank/DDBJ databases">
        <title>Sequencing the genomes of 1000 actinobacteria strains.</title>
        <authorList>
            <person name="Klenk H.-P."/>
        </authorList>
    </citation>
    <scope>NUCLEOTIDE SEQUENCE</scope>
    <source>
        <strain evidence="9">DSM 46832</strain>
    </source>
</reference>
<evidence type="ECO:0000313" key="10">
    <source>
        <dbReference type="Proteomes" id="UP000649753"/>
    </source>
</evidence>
<dbReference type="Proteomes" id="UP000649753">
    <property type="component" value="Unassembled WGS sequence"/>
</dbReference>
<evidence type="ECO:0000259" key="8">
    <source>
        <dbReference type="PROSITE" id="PS50928"/>
    </source>
</evidence>
<keyword evidence="10" id="KW-1185">Reference proteome</keyword>
<dbReference type="InterPro" id="IPR050901">
    <property type="entry name" value="BP-dep_ABC_trans_perm"/>
</dbReference>
<dbReference type="GO" id="GO:0005886">
    <property type="term" value="C:plasma membrane"/>
    <property type="evidence" value="ECO:0007669"/>
    <property type="project" value="UniProtKB-SubCell"/>
</dbReference>
<dbReference type="CDD" id="cd06261">
    <property type="entry name" value="TM_PBP2"/>
    <property type="match status" value="1"/>
</dbReference>
<proteinExistence type="inferred from homology"/>
<comment type="caution">
    <text evidence="9">The sequence shown here is derived from an EMBL/GenBank/DDBJ whole genome shotgun (WGS) entry which is preliminary data.</text>
</comment>
<evidence type="ECO:0000256" key="7">
    <source>
        <dbReference type="RuleBase" id="RU363032"/>
    </source>
</evidence>
<dbReference type="EMBL" id="JADBEB010000001">
    <property type="protein sequence ID" value="MBE1484417.1"/>
    <property type="molecule type" value="Genomic_DNA"/>
</dbReference>